<dbReference type="InterPro" id="IPR018466">
    <property type="entry name" value="Kre9/Knh1-like_N"/>
</dbReference>
<feature type="non-terminal residue" evidence="3">
    <location>
        <position position="110"/>
    </location>
</feature>
<reference evidence="4" key="2">
    <citation type="submission" date="2015-01" db="EMBL/GenBank/DDBJ databases">
        <title>Evolutionary Origins and Diversification of the Mycorrhizal Mutualists.</title>
        <authorList>
            <consortium name="DOE Joint Genome Institute"/>
            <consortium name="Mycorrhizal Genomics Consortium"/>
            <person name="Kohler A."/>
            <person name="Kuo A."/>
            <person name="Nagy L.G."/>
            <person name="Floudas D."/>
            <person name="Copeland A."/>
            <person name="Barry K.W."/>
            <person name="Cichocki N."/>
            <person name="Veneault-Fourrey C."/>
            <person name="LaButti K."/>
            <person name="Lindquist E.A."/>
            <person name="Lipzen A."/>
            <person name="Lundell T."/>
            <person name="Morin E."/>
            <person name="Murat C."/>
            <person name="Riley R."/>
            <person name="Ohm R."/>
            <person name="Sun H."/>
            <person name="Tunlid A."/>
            <person name="Henrissat B."/>
            <person name="Grigoriev I.V."/>
            <person name="Hibbett D.S."/>
            <person name="Martin F."/>
        </authorList>
    </citation>
    <scope>NUCLEOTIDE SEQUENCE [LARGE SCALE GENOMIC DNA]</scope>
    <source>
        <strain evidence="4">Ve08.2h10</strain>
    </source>
</reference>
<organism evidence="3 4">
    <name type="scientific">Paxillus rubicundulus Ve08.2h10</name>
    <dbReference type="NCBI Taxonomy" id="930991"/>
    <lineage>
        <taxon>Eukaryota</taxon>
        <taxon>Fungi</taxon>
        <taxon>Dikarya</taxon>
        <taxon>Basidiomycota</taxon>
        <taxon>Agaricomycotina</taxon>
        <taxon>Agaricomycetes</taxon>
        <taxon>Agaricomycetidae</taxon>
        <taxon>Boletales</taxon>
        <taxon>Paxilineae</taxon>
        <taxon>Paxillaceae</taxon>
        <taxon>Paxillus</taxon>
    </lineage>
</organism>
<dbReference type="EMBL" id="KN824860">
    <property type="protein sequence ID" value="KIK99422.1"/>
    <property type="molecule type" value="Genomic_DNA"/>
</dbReference>
<evidence type="ECO:0000313" key="4">
    <source>
        <dbReference type="Proteomes" id="UP000054538"/>
    </source>
</evidence>
<dbReference type="STRING" id="930991.A0A0D0DLG1"/>
<accession>A0A0D0DLG1</accession>
<evidence type="ECO:0000259" key="2">
    <source>
        <dbReference type="Pfam" id="PF10342"/>
    </source>
</evidence>
<evidence type="ECO:0000313" key="3">
    <source>
        <dbReference type="EMBL" id="KIK99422.1"/>
    </source>
</evidence>
<keyword evidence="1" id="KW-0732">Signal</keyword>
<keyword evidence="4" id="KW-1185">Reference proteome</keyword>
<evidence type="ECO:0000256" key="1">
    <source>
        <dbReference type="ARBA" id="ARBA00022729"/>
    </source>
</evidence>
<dbReference type="InParanoid" id="A0A0D0DLG1"/>
<sequence>SLVSALPISPVARDVWTPPITSPDSHTVWTVGGTYTVTWNATAPPSEVTNPQGKIYLRQGNATQANPIAQGFSLSSGQVNVTVPEDTQPGYDWIVVLFGDSGNWSPAFTI</sequence>
<feature type="domain" description="Yeast cell wall synthesis Kre9/Knh1-like N-terminal" evidence="2">
    <location>
        <begin position="22"/>
        <end position="110"/>
    </location>
</feature>
<dbReference type="Pfam" id="PF10342">
    <property type="entry name" value="Kre9_KNH"/>
    <property type="match status" value="1"/>
</dbReference>
<dbReference type="HOGENOM" id="CLU_083660_2_1_1"/>
<dbReference type="OrthoDB" id="2317741at2759"/>
<feature type="non-terminal residue" evidence="3">
    <location>
        <position position="1"/>
    </location>
</feature>
<reference evidence="3 4" key="1">
    <citation type="submission" date="2014-04" db="EMBL/GenBank/DDBJ databases">
        <authorList>
            <consortium name="DOE Joint Genome Institute"/>
            <person name="Kuo A."/>
            <person name="Kohler A."/>
            <person name="Jargeat P."/>
            <person name="Nagy L.G."/>
            <person name="Floudas D."/>
            <person name="Copeland A."/>
            <person name="Barry K.W."/>
            <person name="Cichocki N."/>
            <person name="Veneault-Fourrey C."/>
            <person name="LaButti K."/>
            <person name="Lindquist E.A."/>
            <person name="Lipzen A."/>
            <person name="Lundell T."/>
            <person name="Morin E."/>
            <person name="Murat C."/>
            <person name="Sun H."/>
            <person name="Tunlid A."/>
            <person name="Henrissat B."/>
            <person name="Grigoriev I.V."/>
            <person name="Hibbett D.S."/>
            <person name="Martin F."/>
            <person name="Nordberg H.P."/>
            <person name="Cantor M.N."/>
            <person name="Hua S.X."/>
        </authorList>
    </citation>
    <scope>NUCLEOTIDE SEQUENCE [LARGE SCALE GENOMIC DNA]</scope>
    <source>
        <strain evidence="3 4">Ve08.2h10</strain>
    </source>
</reference>
<gene>
    <name evidence="3" type="ORF">PAXRUDRAFT_79181</name>
</gene>
<proteinExistence type="predicted"/>
<name>A0A0D0DLG1_9AGAM</name>
<dbReference type="Proteomes" id="UP000054538">
    <property type="component" value="Unassembled WGS sequence"/>
</dbReference>
<protein>
    <recommendedName>
        <fullName evidence="2">Yeast cell wall synthesis Kre9/Knh1-like N-terminal domain-containing protein</fullName>
    </recommendedName>
</protein>
<dbReference type="AlphaFoldDB" id="A0A0D0DLG1"/>